<name>A0A286P9W4_ORYLA</name>
<proteinExistence type="predicted"/>
<protein>
    <submittedName>
        <fullName evidence="1">Uncharacterized protein</fullName>
    </submittedName>
</protein>
<dbReference type="InterPro" id="IPR043721">
    <property type="entry name" value="DUF5662"/>
</dbReference>
<organism evidence="1">
    <name type="scientific">Oryzias latipes</name>
    <name type="common">Japanese rice fish</name>
    <name type="synonym">Japanese killifish</name>
    <dbReference type="NCBI Taxonomy" id="8090"/>
    <lineage>
        <taxon>Eukaryota</taxon>
        <taxon>Metazoa</taxon>
        <taxon>Chordata</taxon>
        <taxon>Craniata</taxon>
        <taxon>Vertebrata</taxon>
        <taxon>Euteleostomi</taxon>
        <taxon>Actinopterygii</taxon>
        <taxon>Neopterygii</taxon>
        <taxon>Teleostei</taxon>
        <taxon>Neoteleostei</taxon>
        <taxon>Acanthomorphata</taxon>
        <taxon>Ovalentaria</taxon>
        <taxon>Atherinomorphae</taxon>
        <taxon>Beloniformes</taxon>
        <taxon>Adrianichthyidae</taxon>
        <taxon>Oryziinae</taxon>
        <taxon>Oryzias</taxon>
    </lineage>
</organism>
<gene>
    <name evidence="1" type="primary">ORF66</name>
</gene>
<dbReference type="Pfam" id="PF18907">
    <property type="entry name" value="DUF5662"/>
    <property type="match status" value="1"/>
</dbReference>
<reference evidence="1" key="1">
    <citation type="journal article" date="2017" name="Nat. Commun.">
        <title>Complete fusion of a transposon and herpesvirus created the Teratorn mobile element in medaka fish.</title>
        <authorList>
            <person name="Inoue Y."/>
            <person name="Saga T."/>
            <person name="Aikawa T."/>
            <person name="Kumagai M."/>
            <person name="Shimada A."/>
            <person name="Kawaguchi Y."/>
            <person name="Naruse K."/>
            <person name="Morishita S."/>
            <person name="Koga A."/>
            <person name="Takeda H."/>
        </authorList>
    </citation>
    <scope>NUCLEOTIDE SEQUENCE</scope>
</reference>
<dbReference type="EMBL" id="LC199500">
    <property type="protein sequence ID" value="BBA49225.1"/>
    <property type="molecule type" value="Genomic_DNA"/>
</dbReference>
<accession>A0A286P9W4</accession>
<sequence length="312" mass="35148">MPAQDQEGVCKLVHVMANAALLREQKVLRAEESWNREFENALANYLPVREHHVAFLTHNMVVTMIGAVVARALEQATRSGAAKRLGDGADESELRGLTLDLLADRHYVRNIACHDCSKTSEVEDVAYSGIMAVNMTRALLEESFKRRCRLSGSPTGSKTDDSYKDHATMTAPMANIGFRHHYENNQHHPEHYTNSDKRMPGVYVVEAVVDGLACVFERVKPPHVKAWLGMFSKERFPHPQNKDLARMVLDALQEYITDADYTALEAFRASVFAITGESCPWARVSMTSCCDHRPLEGDRYSEKDLSTYFEDP</sequence>
<evidence type="ECO:0000313" key="1">
    <source>
        <dbReference type="EMBL" id="BBA49225.1"/>
    </source>
</evidence>
<dbReference type="AlphaFoldDB" id="A0A286P9W4"/>